<keyword evidence="3" id="KW-0812">Transmembrane</keyword>
<comment type="caution">
    <text evidence="10">The sequence shown here is derived from an EMBL/GenBank/DDBJ whole genome shotgun (WGS) entry which is preliminary data.</text>
</comment>
<evidence type="ECO:0008006" key="12">
    <source>
        <dbReference type="Google" id="ProtNLM"/>
    </source>
</evidence>
<keyword evidence="5 8" id="KW-0175">Coiled coil</keyword>
<evidence type="ECO:0000313" key="11">
    <source>
        <dbReference type="Proteomes" id="UP000245119"/>
    </source>
</evidence>
<evidence type="ECO:0000256" key="8">
    <source>
        <dbReference type="SAM" id="Coils"/>
    </source>
</evidence>
<dbReference type="FunFam" id="1.20.5.340:FF:000015">
    <property type="entry name" value="Mitochondrial calcium uniporter regulator 1"/>
    <property type="match status" value="1"/>
</dbReference>
<dbReference type="EMBL" id="PZQS01000012">
    <property type="protein sequence ID" value="PVD20404.1"/>
    <property type="molecule type" value="Genomic_DNA"/>
</dbReference>
<dbReference type="GO" id="GO:0031966">
    <property type="term" value="C:mitochondrial membrane"/>
    <property type="evidence" value="ECO:0007669"/>
    <property type="project" value="UniProtKB-SubCell"/>
</dbReference>
<dbReference type="Gene3D" id="1.20.5.340">
    <property type="match status" value="1"/>
</dbReference>
<dbReference type="PANTHER" id="PTHR14360">
    <property type="entry name" value="PROTEIN FMP32, MITOCHONDRIAL"/>
    <property type="match status" value="1"/>
</dbReference>
<dbReference type="STRING" id="400727.A0A2T7NGV2"/>
<gene>
    <name evidence="10" type="ORF">C0Q70_18558</name>
</gene>
<dbReference type="Proteomes" id="UP000245119">
    <property type="component" value="Linkage Group LG12"/>
</dbReference>
<sequence length="277" mass="31362">MASSRCVCHCRKLIHLNRHSARVFSVSHRSDIKPDTQEENILTKPIDSGVSKPLDPTEKLHQDFITKTRETKDDIVSSSPSPAPYPEIGKSLTVDARRVDPTTVKQVYYFDSLSYVKALESKGFSRIQAEGMAETLTDIINTTLDHQSRHMVTKFQQEVTVQQLMSEIVSVKKDMVLLQKSEFSQLRSETEKMAIDVSNLKNSLKDEVSKLKGHVTLDINLERGRALEAHAANEKKLQQLHNKIETEIANLKTVFEQYRNDVLKYAGGKEKCMGVYG</sequence>
<accession>A0A2T7NGV2</accession>
<dbReference type="Pfam" id="PF07798">
    <property type="entry name" value="CCDC90-like"/>
    <property type="match status" value="1"/>
</dbReference>
<evidence type="ECO:0000256" key="6">
    <source>
        <dbReference type="ARBA" id="ARBA00023128"/>
    </source>
</evidence>
<keyword evidence="7" id="KW-0472">Membrane</keyword>
<evidence type="ECO:0000256" key="4">
    <source>
        <dbReference type="ARBA" id="ARBA00022989"/>
    </source>
</evidence>
<keyword evidence="6" id="KW-0496">Mitochondrion</keyword>
<dbReference type="InterPro" id="IPR024461">
    <property type="entry name" value="CCDC90-like"/>
</dbReference>
<dbReference type="AlphaFoldDB" id="A0A2T7NGV2"/>
<evidence type="ECO:0000256" key="3">
    <source>
        <dbReference type="ARBA" id="ARBA00022692"/>
    </source>
</evidence>
<protein>
    <recommendedName>
        <fullName evidence="12">Mitochondrial calcium uniporter regulator 1</fullName>
    </recommendedName>
</protein>
<evidence type="ECO:0000256" key="9">
    <source>
        <dbReference type="SAM" id="MobiDB-lite"/>
    </source>
</evidence>
<name>A0A2T7NGV2_POMCA</name>
<keyword evidence="11" id="KW-1185">Reference proteome</keyword>
<evidence type="ECO:0000313" key="10">
    <source>
        <dbReference type="EMBL" id="PVD20404.1"/>
    </source>
</evidence>
<comment type="similarity">
    <text evidence="2">Belongs to the CCDC90 family.</text>
</comment>
<feature type="region of interest" description="Disordered" evidence="9">
    <location>
        <begin position="70"/>
        <end position="89"/>
    </location>
</feature>
<evidence type="ECO:0000256" key="2">
    <source>
        <dbReference type="ARBA" id="ARBA00007224"/>
    </source>
</evidence>
<feature type="coiled-coil region" evidence="8">
    <location>
        <begin position="227"/>
        <end position="261"/>
    </location>
</feature>
<reference evidence="10 11" key="1">
    <citation type="submission" date="2018-04" db="EMBL/GenBank/DDBJ databases">
        <title>The genome of golden apple snail Pomacea canaliculata provides insight into stress tolerance and invasive adaptation.</title>
        <authorList>
            <person name="Liu C."/>
            <person name="Liu B."/>
            <person name="Ren Y."/>
            <person name="Zhang Y."/>
            <person name="Wang H."/>
            <person name="Li S."/>
            <person name="Jiang F."/>
            <person name="Yin L."/>
            <person name="Zhang G."/>
            <person name="Qian W."/>
            <person name="Fan W."/>
        </authorList>
    </citation>
    <scope>NUCLEOTIDE SEQUENCE [LARGE SCALE GENOMIC DNA]</scope>
    <source>
        <strain evidence="10">SZHN2017</strain>
        <tissue evidence="10">Muscle</tissue>
    </source>
</reference>
<comment type="subcellular location">
    <subcellularLocation>
        <location evidence="1">Mitochondrion membrane</location>
    </subcellularLocation>
</comment>
<organism evidence="10 11">
    <name type="scientific">Pomacea canaliculata</name>
    <name type="common">Golden apple snail</name>
    <dbReference type="NCBI Taxonomy" id="400727"/>
    <lineage>
        <taxon>Eukaryota</taxon>
        <taxon>Metazoa</taxon>
        <taxon>Spiralia</taxon>
        <taxon>Lophotrochozoa</taxon>
        <taxon>Mollusca</taxon>
        <taxon>Gastropoda</taxon>
        <taxon>Caenogastropoda</taxon>
        <taxon>Architaenioglossa</taxon>
        <taxon>Ampullarioidea</taxon>
        <taxon>Ampullariidae</taxon>
        <taxon>Pomacea</taxon>
    </lineage>
</organism>
<evidence type="ECO:0000256" key="7">
    <source>
        <dbReference type="ARBA" id="ARBA00023136"/>
    </source>
</evidence>
<evidence type="ECO:0000256" key="1">
    <source>
        <dbReference type="ARBA" id="ARBA00004325"/>
    </source>
</evidence>
<keyword evidence="4" id="KW-1133">Transmembrane helix</keyword>
<dbReference type="PANTHER" id="PTHR14360:SF1">
    <property type="entry name" value="PROTEIN FMP32, MITOCHONDRIAL"/>
    <property type="match status" value="1"/>
</dbReference>
<evidence type="ECO:0000256" key="5">
    <source>
        <dbReference type="ARBA" id="ARBA00023054"/>
    </source>
</evidence>
<proteinExistence type="inferred from homology"/>
<dbReference type="OrthoDB" id="889336at2759"/>